<comment type="caution">
    <text evidence="2">The sequence shown here is derived from an EMBL/GenBank/DDBJ whole genome shotgun (WGS) entry which is preliminary data.</text>
</comment>
<sequence length="137" mass="15455">MPGFGDIVQKAFYLGVGLASYASEKAGGKLAELRSQVQKLADEMVAKGEMNTEEARRFVEDMMKQAQQQPGSGEASQKTPTSEPRRIDILEDDEEPTGKEAKKENKDHNKDHGDNVNQLRDQVRELQEELKRLQREP</sequence>
<protein>
    <recommendedName>
        <fullName evidence="4">Phasin family protein</fullName>
    </recommendedName>
</protein>
<dbReference type="AlphaFoldDB" id="A0A480ANH5"/>
<evidence type="ECO:0008006" key="4">
    <source>
        <dbReference type="Google" id="ProtNLM"/>
    </source>
</evidence>
<reference evidence="3" key="1">
    <citation type="submission" date="2019-02" db="EMBL/GenBank/DDBJ databases">
        <title>Draft genome sequence of Dolichospermum planctonicum NIES-80.</title>
        <authorList>
            <person name="Yamaguchi H."/>
            <person name="Suzuki S."/>
            <person name="Kawachi M."/>
        </authorList>
    </citation>
    <scope>NUCLEOTIDE SEQUENCE [LARGE SCALE GENOMIC DNA]</scope>
    <source>
        <strain evidence="3">NIES-80</strain>
    </source>
</reference>
<feature type="region of interest" description="Disordered" evidence="1">
    <location>
        <begin position="58"/>
        <end position="137"/>
    </location>
</feature>
<dbReference type="EMBL" id="BJCF01000048">
    <property type="protein sequence ID" value="GCL43664.1"/>
    <property type="molecule type" value="Genomic_DNA"/>
</dbReference>
<dbReference type="OrthoDB" id="495409at2"/>
<name>A0A480ANH5_9CYAN</name>
<evidence type="ECO:0000256" key="1">
    <source>
        <dbReference type="SAM" id="MobiDB-lite"/>
    </source>
</evidence>
<organism evidence="2 3">
    <name type="scientific">Dolichospermum planctonicum</name>
    <dbReference type="NCBI Taxonomy" id="136072"/>
    <lineage>
        <taxon>Bacteria</taxon>
        <taxon>Bacillati</taxon>
        <taxon>Cyanobacteriota</taxon>
        <taxon>Cyanophyceae</taxon>
        <taxon>Nostocales</taxon>
        <taxon>Aphanizomenonaceae</taxon>
        <taxon>Dolichospermum</taxon>
    </lineage>
</organism>
<gene>
    <name evidence="2" type="ORF">NIES80_33820</name>
</gene>
<evidence type="ECO:0000313" key="3">
    <source>
        <dbReference type="Proteomes" id="UP000299367"/>
    </source>
</evidence>
<accession>A0A480ANH5</accession>
<feature type="compositionally biased region" description="Basic and acidic residues" evidence="1">
    <location>
        <begin position="121"/>
        <end position="137"/>
    </location>
</feature>
<feature type="compositionally biased region" description="Polar residues" evidence="1">
    <location>
        <begin position="65"/>
        <end position="82"/>
    </location>
</feature>
<evidence type="ECO:0000313" key="2">
    <source>
        <dbReference type="EMBL" id="GCL43664.1"/>
    </source>
</evidence>
<feature type="compositionally biased region" description="Basic and acidic residues" evidence="1">
    <location>
        <begin position="96"/>
        <end position="114"/>
    </location>
</feature>
<dbReference type="RefSeq" id="WP_137909121.1">
    <property type="nucleotide sequence ID" value="NZ_BJCF01000048.1"/>
</dbReference>
<dbReference type="Proteomes" id="UP000299367">
    <property type="component" value="Unassembled WGS sequence"/>
</dbReference>
<proteinExistence type="predicted"/>